<gene>
    <name evidence="1" type="ORF">IYQ_00507</name>
</gene>
<dbReference type="Proteomes" id="UP000006428">
    <property type="component" value="Unassembled WGS sequence"/>
</dbReference>
<dbReference type="EMBL" id="AGVO01000002">
    <property type="protein sequence ID" value="EHI54219.1"/>
    <property type="molecule type" value="Genomic_DNA"/>
</dbReference>
<evidence type="ECO:0000313" key="1">
    <source>
        <dbReference type="EMBL" id="EHI54219.1"/>
    </source>
</evidence>
<comment type="caution">
    <text evidence="1">The sequence shown here is derived from an EMBL/GenBank/DDBJ whole genome shotgun (WGS) entry which is preliminary data.</text>
</comment>
<sequence>MAAFVTLNHIQTIDCKLRQAKAAWWDLNSNES</sequence>
<keyword evidence="2" id="KW-1185">Reference proteome</keyword>
<organism evidence="1 2">
    <name type="scientific">Aeromonas salmonicida subsp. salmonicida 01-B526</name>
    <dbReference type="NCBI Taxonomy" id="1076135"/>
    <lineage>
        <taxon>Bacteria</taxon>
        <taxon>Pseudomonadati</taxon>
        <taxon>Pseudomonadota</taxon>
        <taxon>Gammaproteobacteria</taxon>
        <taxon>Aeromonadales</taxon>
        <taxon>Aeromonadaceae</taxon>
        <taxon>Aeromonas</taxon>
    </lineage>
</organism>
<accession>A0ABN0E4N9</accession>
<reference evidence="1 2" key="1">
    <citation type="journal article" date="2012" name="Front. Microbiol.">
        <title>Draft Genome Sequence of the Virulent Strain 01-B526 of the Fish Pathogen Aeromonas salmonicida.</title>
        <authorList>
            <person name="Charette S.J."/>
            <person name="Brochu F."/>
            <person name="Boyle B."/>
            <person name="Filion G."/>
            <person name="Tanaka K.H."/>
            <person name="Derome N."/>
        </authorList>
    </citation>
    <scope>NUCLEOTIDE SEQUENCE [LARGE SCALE GENOMIC DNA]</scope>
    <source>
        <strain evidence="1 2">01-B526</strain>
    </source>
</reference>
<proteinExistence type="predicted"/>
<protein>
    <submittedName>
        <fullName evidence="1">Uncharacterized protein</fullName>
    </submittedName>
</protein>
<evidence type="ECO:0000313" key="2">
    <source>
        <dbReference type="Proteomes" id="UP000006428"/>
    </source>
</evidence>
<name>A0ABN0E4N9_AERSS</name>